<dbReference type="EnsemblMetazoa" id="GAUT000358-RA">
    <property type="protein sequence ID" value="GAUT000358-PA"/>
    <property type="gene ID" value="GAUT000358"/>
</dbReference>
<reference evidence="1" key="1">
    <citation type="submission" date="2020-05" db="UniProtKB">
        <authorList>
            <consortium name="EnsemblMetazoa"/>
        </authorList>
    </citation>
    <scope>IDENTIFICATION</scope>
    <source>
        <strain evidence="1">TTRI</strain>
    </source>
</reference>
<evidence type="ECO:0000313" key="2">
    <source>
        <dbReference type="Proteomes" id="UP000078200"/>
    </source>
</evidence>
<dbReference type="VEuPathDB" id="VectorBase:GAUT000358"/>
<evidence type="ECO:0000313" key="1">
    <source>
        <dbReference type="EnsemblMetazoa" id="GAUT000358-PA"/>
    </source>
</evidence>
<proteinExistence type="predicted"/>
<sequence length="101" mass="11923">MDQFFQNETPNYDHRYEIETLSNQIESYDNYFNDSFDDQLLNIKIPTATTDYNKLLHDRRLKVDSQMIFDSINFLPSHTPESISLSDDNGDHLEIFLSTQP</sequence>
<dbReference type="Proteomes" id="UP000078200">
    <property type="component" value="Unassembled WGS sequence"/>
</dbReference>
<accession>A0A1A9UD00</accession>
<keyword evidence="2" id="KW-1185">Reference proteome</keyword>
<name>A0A1A9UD00_GLOAU</name>
<protein>
    <submittedName>
        <fullName evidence="1">Uncharacterized protein</fullName>
    </submittedName>
</protein>
<dbReference type="AlphaFoldDB" id="A0A1A9UD00"/>
<organism evidence="1 2">
    <name type="scientific">Glossina austeni</name>
    <name type="common">Savannah tsetse fly</name>
    <dbReference type="NCBI Taxonomy" id="7395"/>
    <lineage>
        <taxon>Eukaryota</taxon>
        <taxon>Metazoa</taxon>
        <taxon>Ecdysozoa</taxon>
        <taxon>Arthropoda</taxon>
        <taxon>Hexapoda</taxon>
        <taxon>Insecta</taxon>
        <taxon>Pterygota</taxon>
        <taxon>Neoptera</taxon>
        <taxon>Endopterygota</taxon>
        <taxon>Diptera</taxon>
        <taxon>Brachycera</taxon>
        <taxon>Muscomorpha</taxon>
        <taxon>Hippoboscoidea</taxon>
        <taxon>Glossinidae</taxon>
        <taxon>Glossina</taxon>
    </lineage>
</organism>